<feature type="active site" description="For Fru-6P isomerization activity" evidence="10">
    <location>
        <position position="605"/>
    </location>
</feature>
<dbReference type="GO" id="GO:0005829">
    <property type="term" value="C:cytosol"/>
    <property type="evidence" value="ECO:0007669"/>
    <property type="project" value="TreeGrafter"/>
</dbReference>
<dbReference type="CDD" id="cd05009">
    <property type="entry name" value="SIS_GlmS_GlmD_2"/>
    <property type="match status" value="1"/>
</dbReference>
<evidence type="ECO:0000313" key="14">
    <source>
        <dbReference type="Proteomes" id="UP000030403"/>
    </source>
</evidence>
<proteinExistence type="inferred from homology"/>
<dbReference type="GO" id="GO:0006487">
    <property type="term" value="P:protein N-linked glycosylation"/>
    <property type="evidence" value="ECO:0007669"/>
    <property type="project" value="TreeGrafter"/>
</dbReference>
<evidence type="ECO:0000259" key="11">
    <source>
        <dbReference type="PROSITE" id="PS51278"/>
    </source>
</evidence>
<dbReference type="InterPro" id="IPR005855">
    <property type="entry name" value="GFAT"/>
</dbReference>
<dbReference type="EC" id="2.6.1.16" evidence="3 10"/>
<evidence type="ECO:0000256" key="8">
    <source>
        <dbReference type="ARBA" id="ARBA00022737"/>
    </source>
</evidence>
<dbReference type="PROSITE" id="PS51464">
    <property type="entry name" value="SIS"/>
    <property type="match status" value="2"/>
</dbReference>
<keyword evidence="6 10" id="KW-0032">Aminotransferase</keyword>
<dbReference type="InterPro" id="IPR035466">
    <property type="entry name" value="GlmS/AgaS_SIS"/>
</dbReference>
<sequence>MCGIMGYIGTQESQNIIMNGLKKLEYRGYDSVGVAVNNGDSIQTNKAEGRFENLQNLLNESPLQGTVGIGHTRWATHGRPSDENSHPHTDTKKDFAIVHNGIIENYLEVKKELEDQGVVFQSETDSEVVAHLLSSLYDGDVVSTIKKAVQRLEGAYALGIVTEHDPNKLFAIRHDSPLIVGKGECENLISSDIPAVLEHTRDVYILEDGELAILTEDEVKLLDIQTDEPVNREIFRVDWDMEQAEKNGYDHFMLKEIHEQPKALQTTMAGRVDAENHQVQFEELNWTPEQLNKWNKIYIVACGTAYHAGLIGKGVIEELTRTPVEVEIASEFRYRRPIVDENTLVMVVSQSGETADTLAALRESQKKGANVLAITNVVGSSIAREADQVILTMAGPEIAVASTKAYTTQVLSFYMVGIYMAQIKETISSQEQKTLIDTLVQTPDQMEGILEHVKGLQWYAESIQNSDHVFFIGRGMDYAVSLEGSLKLKEISYIHSEAYAAGELKHGTLALIEEGTPVIALNTQEELYDKMLGNIKELKARGAQVLGLAMEGNLNIWQYVDETCYIPATQSLFTPLLSVVPLQLISYYTALGLGNDVDKPRNLAKSVTVE</sequence>
<dbReference type="Gene3D" id="3.60.20.10">
    <property type="entry name" value="Glutamine Phosphoribosylpyrophosphate, subunit 1, domain 1"/>
    <property type="match status" value="1"/>
</dbReference>
<keyword evidence="9 13" id="KW-0315">Glutamine amidotransferase</keyword>
<organism evidence="13 14">
    <name type="scientific">Pontibacillus marinus BH030004 = DSM 16465</name>
    <dbReference type="NCBI Taxonomy" id="1385511"/>
    <lineage>
        <taxon>Bacteria</taxon>
        <taxon>Bacillati</taxon>
        <taxon>Bacillota</taxon>
        <taxon>Bacilli</taxon>
        <taxon>Bacillales</taxon>
        <taxon>Bacillaceae</taxon>
        <taxon>Pontibacillus</taxon>
    </lineage>
</organism>
<dbReference type="HAMAP" id="MF_00164">
    <property type="entry name" value="GlmS"/>
    <property type="match status" value="1"/>
</dbReference>
<comment type="caution">
    <text evidence="13">The sequence shown here is derived from an EMBL/GenBank/DDBJ whole genome shotgun (WGS) entry which is preliminary data.</text>
</comment>
<dbReference type="CDD" id="cd05008">
    <property type="entry name" value="SIS_GlmS_GlmD_1"/>
    <property type="match status" value="1"/>
</dbReference>
<dbReference type="InterPro" id="IPR001347">
    <property type="entry name" value="SIS_dom"/>
</dbReference>
<dbReference type="FunFam" id="3.60.20.10:FF:000006">
    <property type="entry name" value="Glutamine--fructose-6-phosphate aminotransferase [isomerizing]"/>
    <property type="match status" value="1"/>
</dbReference>
<evidence type="ECO:0000256" key="1">
    <source>
        <dbReference type="ARBA" id="ARBA00001031"/>
    </source>
</evidence>
<evidence type="ECO:0000256" key="4">
    <source>
        <dbReference type="ARBA" id="ARBA00016090"/>
    </source>
</evidence>
<dbReference type="STRING" id="1385511.GCA_000425225_01530"/>
<dbReference type="GO" id="GO:0006002">
    <property type="term" value="P:fructose 6-phosphate metabolic process"/>
    <property type="evidence" value="ECO:0007669"/>
    <property type="project" value="TreeGrafter"/>
</dbReference>
<keyword evidence="14" id="KW-1185">Reference proteome</keyword>
<dbReference type="GO" id="GO:0006047">
    <property type="term" value="P:UDP-N-acetylglucosamine metabolic process"/>
    <property type="evidence" value="ECO:0007669"/>
    <property type="project" value="TreeGrafter"/>
</dbReference>
<evidence type="ECO:0000256" key="6">
    <source>
        <dbReference type="ARBA" id="ARBA00022576"/>
    </source>
</evidence>
<dbReference type="PROSITE" id="PS51278">
    <property type="entry name" value="GATASE_TYPE_2"/>
    <property type="match status" value="1"/>
</dbReference>
<feature type="domain" description="Glutamine amidotransferase type-2" evidence="11">
    <location>
        <begin position="2"/>
        <end position="217"/>
    </location>
</feature>
<dbReference type="InterPro" id="IPR046348">
    <property type="entry name" value="SIS_dom_sf"/>
</dbReference>
<feature type="initiator methionine" description="Removed" evidence="10">
    <location>
        <position position="1"/>
    </location>
</feature>
<keyword evidence="5 10" id="KW-0963">Cytoplasm</keyword>
<evidence type="ECO:0000256" key="7">
    <source>
        <dbReference type="ARBA" id="ARBA00022679"/>
    </source>
</evidence>
<keyword evidence="7 10" id="KW-0808">Transferase</keyword>
<dbReference type="FunFam" id="3.40.50.10490:FF:000001">
    <property type="entry name" value="Glutamine--fructose-6-phosphate aminotransferase [isomerizing]"/>
    <property type="match status" value="1"/>
</dbReference>
<evidence type="ECO:0000259" key="12">
    <source>
        <dbReference type="PROSITE" id="PS51464"/>
    </source>
</evidence>
<dbReference type="PANTHER" id="PTHR10937:SF0">
    <property type="entry name" value="GLUTAMINE--FRUCTOSE-6-PHOSPHATE TRANSAMINASE (ISOMERIZING)"/>
    <property type="match status" value="1"/>
</dbReference>
<dbReference type="EMBL" id="AVPF01000006">
    <property type="protein sequence ID" value="KGX90618.1"/>
    <property type="molecule type" value="Genomic_DNA"/>
</dbReference>
<dbReference type="CDD" id="cd00714">
    <property type="entry name" value="GFAT"/>
    <property type="match status" value="1"/>
</dbReference>
<dbReference type="InterPro" id="IPR017932">
    <property type="entry name" value="GATase_2_dom"/>
</dbReference>
<keyword evidence="8" id="KW-0677">Repeat</keyword>
<accession>A0A0A5GHC0</accession>
<dbReference type="GO" id="GO:0004360">
    <property type="term" value="F:glutamine-fructose-6-phosphate transaminase (isomerizing) activity"/>
    <property type="evidence" value="ECO:0007669"/>
    <property type="project" value="UniProtKB-UniRule"/>
</dbReference>
<name>A0A0A5GHC0_9BACI</name>
<dbReference type="RefSeq" id="WP_027448419.1">
    <property type="nucleotide sequence ID" value="NZ_AVPF01000006.1"/>
</dbReference>
<comment type="function">
    <text evidence="10">Catalyzes the first step in hexosamine metabolism, converting fructose-6P into glucosamine-6P using glutamine as a nitrogen source.</text>
</comment>
<evidence type="ECO:0000256" key="2">
    <source>
        <dbReference type="ARBA" id="ARBA00004496"/>
    </source>
</evidence>
<feature type="domain" description="SIS" evidence="12">
    <location>
        <begin position="287"/>
        <end position="426"/>
    </location>
</feature>
<dbReference type="NCBIfam" id="TIGR01135">
    <property type="entry name" value="glmS"/>
    <property type="match status" value="1"/>
</dbReference>
<comment type="subcellular location">
    <subcellularLocation>
        <location evidence="2 10">Cytoplasm</location>
    </subcellularLocation>
</comment>
<comment type="subunit">
    <text evidence="10">Homodimer.</text>
</comment>
<evidence type="ECO:0000313" key="13">
    <source>
        <dbReference type="EMBL" id="KGX90618.1"/>
    </source>
</evidence>
<dbReference type="PANTHER" id="PTHR10937">
    <property type="entry name" value="GLUCOSAMINE--FRUCTOSE-6-PHOSPHATE AMINOTRANSFERASE, ISOMERIZING"/>
    <property type="match status" value="1"/>
</dbReference>
<comment type="catalytic activity">
    <reaction evidence="1 10">
        <text>D-fructose 6-phosphate + L-glutamine = D-glucosamine 6-phosphate + L-glutamate</text>
        <dbReference type="Rhea" id="RHEA:13237"/>
        <dbReference type="ChEBI" id="CHEBI:29985"/>
        <dbReference type="ChEBI" id="CHEBI:58359"/>
        <dbReference type="ChEBI" id="CHEBI:58725"/>
        <dbReference type="ChEBI" id="CHEBI:61527"/>
        <dbReference type="EC" id="2.6.1.16"/>
    </reaction>
</comment>
<dbReference type="GO" id="GO:0005975">
    <property type="term" value="P:carbohydrate metabolic process"/>
    <property type="evidence" value="ECO:0007669"/>
    <property type="project" value="UniProtKB-UniRule"/>
</dbReference>
<evidence type="ECO:0000256" key="9">
    <source>
        <dbReference type="ARBA" id="ARBA00022962"/>
    </source>
</evidence>
<reference evidence="13 14" key="1">
    <citation type="submission" date="2013-08" db="EMBL/GenBank/DDBJ databases">
        <authorList>
            <person name="Huang J."/>
            <person name="Wang G."/>
        </authorList>
    </citation>
    <scope>NUCLEOTIDE SEQUENCE [LARGE SCALE GENOMIC DNA]</scope>
    <source>
        <strain evidence="13 14">BH030004</strain>
    </source>
</reference>
<dbReference type="Gene3D" id="3.40.50.10490">
    <property type="entry name" value="Glucose-6-phosphate isomerase like protein, domain 1"/>
    <property type="match status" value="2"/>
</dbReference>
<dbReference type="InterPro" id="IPR047084">
    <property type="entry name" value="GFAT_N"/>
</dbReference>
<dbReference type="NCBIfam" id="NF001484">
    <property type="entry name" value="PRK00331.1"/>
    <property type="match status" value="1"/>
</dbReference>
<dbReference type="Proteomes" id="UP000030403">
    <property type="component" value="Unassembled WGS sequence"/>
</dbReference>
<feature type="domain" description="SIS" evidence="12">
    <location>
        <begin position="459"/>
        <end position="600"/>
    </location>
</feature>
<dbReference type="InterPro" id="IPR035490">
    <property type="entry name" value="GlmS/FrlB_SIS"/>
</dbReference>
<protein>
    <recommendedName>
        <fullName evidence="4 10">Glutamine--fructose-6-phosphate aminotransferase [isomerizing]</fullName>
        <ecNumber evidence="3 10">2.6.1.16</ecNumber>
    </recommendedName>
    <alternativeName>
        <fullName evidence="10">D-fructose-6-phosphate amidotransferase</fullName>
    </alternativeName>
    <alternativeName>
        <fullName evidence="10">GFAT</fullName>
    </alternativeName>
    <alternativeName>
        <fullName evidence="10">Glucosamine-6-phosphate synthase</fullName>
    </alternativeName>
    <alternativeName>
        <fullName evidence="10">Hexosephosphate aminotransferase</fullName>
    </alternativeName>
    <alternativeName>
        <fullName evidence="10">L-glutamine--D-fructose-6-phosphate amidotransferase</fullName>
    </alternativeName>
</protein>
<dbReference type="Pfam" id="PF13522">
    <property type="entry name" value="GATase_6"/>
    <property type="match status" value="1"/>
</dbReference>
<dbReference type="OrthoDB" id="106547at2"/>
<dbReference type="SUPFAM" id="SSF53697">
    <property type="entry name" value="SIS domain"/>
    <property type="match status" value="1"/>
</dbReference>
<dbReference type="eggNOG" id="COG0449">
    <property type="taxonomic scope" value="Bacteria"/>
</dbReference>
<dbReference type="InterPro" id="IPR029055">
    <property type="entry name" value="Ntn_hydrolases_N"/>
</dbReference>
<dbReference type="Pfam" id="PF01380">
    <property type="entry name" value="SIS"/>
    <property type="match status" value="2"/>
</dbReference>
<dbReference type="FunFam" id="3.40.50.10490:FF:000022">
    <property type="entry name" value="Glutamine--fructose-6-phosphate aminotransferase [isomerizing]"/>
    <property type="match status" value="1"/>
</dbReference>
<feature type="active site" description="Nucleophile; for GATase activity" evidence="10">
    <location>
        <position position="2"/>
    </location>
</feature>
<evidence type="ECO:0000256" key="10">
    <source>
        <dbReference type="HAMAP-Rule" id="MF_00164"/>
    </source>
</evidence>
<evidence type="ECO:0000256" key="5">
    <source>
        <dbReference type="ARBA" id="ARBA00022490"/>
    </source>
</evidence>
<gene>
    <name evidence="10" type="primary">glmS</name>
    <name evidence="13" type="ORF">N783_19870</name>
</gene>
<dbReference type="GO" id="GO:0097367">
    <property type="term" value="F:carbohydrate derivative binding"/>
    <property type="evidence" value="ECO:0007669"/>
    <property type="project" value="InterPro"/>
</dbReference>
<evidence type="ECO:0000256" key="3">
    <source>
        <dbReference type="ARBA" id="ARBA00012916"/>
    </source>
</evidence>
<dbReference type="AlphaFoldDB" id="A0A0A5GHC0"/>
<dbReference type="SUPFAM" id="SSF56235">
    <property type="entry name" value="N-terminal nucleophile aminohydrolases (Ntn hydrolases)"/>
    <property type="match status" value="1"/>
</dbReference>